<keyword evidence="2" id="KW-0548">Nucleotidyltransferase</keyword>
<dbReference type="AlphaFoldDB" id="A0A0G1AFE2"/>
<keyword evidence="2" id="KW-0695">RNA-directed DNA polymerase</keyword>
<protein>
    <submittedName>
        <fullName evidence="2">Reverse transcriptase (RNA-dependent DNA polymerase)</fullName>
    </submittedName>
</protein>
<dbReference type="STRING" id="1619142.UV26_C0018G0002"/>
<accession>A0A0G1AFE2</accession>
<dbReference type="PANTHER" id="PTHR34047">
    <property type="entry name" value="NUCLEAR INTRON MATURASE 1, MITOCHONDRIAL-RELATED"/>
    <property type="match status" value="1"/>
</dbReference>
<dbReference type="SUPFAM" id="SSF56672">
    <property type="entry name" value="DNA/RNA polymerases"/>
    <property type="match status" value="1"/>
</dbReference>
<dbReference type="EMBL" id="LCDU01000018">
    <property type="protein sequence ID" value="KKS59644.1"/>
    <property type="molecule type" value="Genomic_DNA"/>
</dbReference>
<keyword evidence="2" id="KW-0808">Transferase</keyword>
<proteinExistence type="predicted"/>
<dbReference type="Pfam" id="PF00078">
    <property type="entry name" value="RVT_1"/>
    <property type="match status" value="1"/>
</dbReference>
<sequence>MFEKIISLKNLFDAWTEFRRDKKKKKDIAEFELGLEDNIFKLHEDLVRGRYRHGGYFPFYIHDPKKRHVHKASVRDRLLHHAVIRVIEPMWDSKFIYDSWSSREYKGTHRAVKRLAKLGLKISRNNTRTLWMLKLDIRKFFFSVDHEILLQILREKTFDQRLIGLPEDITESFNYGIPLGNLTSQIFANIYMNKLDQFVKHEMKVPGYIRYADDFILMHTDKSFLEDCILRIKTFTEQNLKLQIHPDKIILKTYASGIDYLGYVCFPHYRVLRTKTKKRMFRKVTAKNFSSYNGILSHCRSRNLRIKLLQKLNRKIPKKWIRKKVNNLKSPSTSTSQFKKV</sequence>
<reference evidence="2 3" key="1">
    <citation type="journal article" date="2015" name="Nature">
        <title>rRNA introns, odd ribosomes, and small enigmatic genomes across a large radiation of phyla.</title>
        <authorList>
            <person name="Brown C.T."/>
            <person name="Hug L.A."/>
            <person name="Thomas B.C."/>
            <person name="Sharon I."/>
            <person name="Castelle C.J."/>
            <person name="Singh A."/>
            <person name="Wilkins M.J."/>
            <person name="Williams K.H."/>
            <person name="Banfield J.F."/>
        </authorList>
    </citation>
    <scope>NUCLEOTIDE SEQUENCE [LARGE SCALE GENOMIC DNA]</scope>
</reference>
<dbReference type="InterPro" id="IPR043502">
    <property type="entry name" value="DNA/RNA_pol_sf"/>
</dbReference>
<dbReference type="GO" id="GO:0003964">
    <property type="term" value="F:RNA-directed DNA polymerase activity"/>
    <property type="evidence" value="ECO:0007669"/>
    <property type="project" value="UniProtKB-KW"/>
</dbReference>
<dbReference type="PANTHER" id="PTHR34047:SF8">
    <property type="entry name" value="PROTEIN YKFC"/>
    <property type="match status" value="1"/>
</dbReference>
<dbReference type="InterPro" id="IPR051083">
    <property type="entry name" value="GrpII_Intron_Splice-Mob/Def"/>
</dbReference>
<feature type="domain" description="Reverse transcriptase" evidence="1">
    <location>
        <begin position="1"/>
        <end position="265"/>
    </location>
</feature>
<dbReference type="PROSITE" id="PS50878">
    <property type="entry name" value="RT_POL"/>
    <property type="match status" value="1"/>
</dbReference>
<dbReference type="InterPro" id="IPR000477">
    <property type="entry name" value="RT_dom"/>
</dbReference>
<dbReference type="Proteomes" id="UP000034678">
    <property type="component" value="Unassembled WGS sequence"/>
</dbReference>
<evidence type="ECO:0000313" key="3">
    <source>
        <dbReference type="Proteomes" id="UP000034678"/>
    </source>
</evidence>
<evidence type="ECO:0000259" key="1">
    <source>
        <dbReference type="PROSITE" id="PS50878"/>
    </source>
</evidence>
<comment type="caution">
    <text evidence="2">The sequence shown here is derived from an EMBL/GenBank/DDBJ whole genome shotgun (WGS) entry which is preliminary data.</text>
</comment>
<evidence type="ECO:0000313" key="2">
    <source>
        <dbReference type="EMBL" id="KKS59644.1"/>
    </source>
</evidence>
<name>A0A0G1AFE2_UNCKA</name>
<organism evidence="2 3">
    <name type="scientific">candidate division WWE3 bacterium GW2011_GWF2_42_42</name>
    <dbReference type="NCBI Taxonomy" id="1619142"/>
    <lineage>
        <taxon>Bacteria</taxon>
        <taxon>Katanobacteria</taxon>
    </lineage>
</organism>
<gene>
    <name evidence="2" type="ORF">UV26_C0018G0002</name>
</gene>
<dbReference type="CDD" id="cd01651">
    <property type="entry name" value="RT_G2_intron"/>
    <property type="match status" value="1"/>
</dbReference>